<dbReference type="Gene3D" id="3.40.50.1000">
    <property type="entry name" value="HAD superfamily/HAD-like"/>
    <property type="match status" value="1"/>
</dbReference>
<dbReference type="NCBIfam" id="TIGR01493">
    <property type="entry name" value="HAD-SF-IA-v2"/>
    <property type="match status" value="1"/>
</dbReference>
<organism evidence="2">
    <name type="scientific">marine metagenome</name>
    <dbReference type="NCBI Taxonomy" id="408172"/>
    <lineage>
        <taxon>unclassified sequences</taxon>
        <taxon>metagenomes</taxon>
        <taxon>ecological metagenomes</taxon>
    </lineage>
</organism>
<dbReference type="PRINTS" id="PR00413">
    <property type="entry name" value="HADHALOGNASE"/>
</dbReference>
<dbReference type="InterPro" id="IPR051540">
    <property type="entry name" value="S-2-haloacid_dehalogenase"/>
</dbReference>
<dbReference type="PANTHER" id="PTHR43316:SF3">
    <property type="entry name" value="HALOACID DEHALOGENASE, TYPE II (AFU_ORTHOLOGUE AFUA_2G07750)-RELATED"/>
    <property type="match status" value="1"/>
</dbReference>
<dbReference type="InterPro" id="IPR023214">
    <property type="entry name" value="HAD_sf"/>
</dbReference>
<evidence type="ECO:0000313" key="2">
    <source>
        <dbReference type="EMBL" id="SVB47313.1"/>
    </source>
</evidence>
<dbReference type="NCBIfam" id="TIGR01428">
    <property type="entry name" value="HAD_type_II"/>
    <property type="match status" value="1"/>
</dbReference>
<dbReference type="GO" id="GO:0019120">
    <property type="term" value="F:hydrolase activity, acting on acid halide bonds, in C-halide compounds"/>
    <property type="evidence" value="ECO:0007669"/>
    <property type="project" value="InterPro"/>
</dbReference>
<reference evidence="2" key="1">
    <citation type="submission" date="2018-05" db="EMBL/GenBank/DDBJ databases">
        <authorList>
            <person name="Lanie J.A."/>
            <person name="Ng W.-L."/>
            <person name="Kazmierczak K.M."/>
            <person name="Andrzejewski T.M."/>
            <person name="Davidsen T.M."/>
            <person name="Wayne K.J."/>
            <person name="Tettelin H."/>
            <person name="Glass J.I."/>
            <person name="Rusch D."/>
            <person name="Podicherti R."/>
            <person name="Tsui H.-C.T."/>
            <person name="Winkler M.E."/>
        </authorList>
    </citation>
    <scope>NUCLEOTIDE SEQUENCE</scope>
</reference>
<proteinExistence type="predicted"/>
<dbReference type="EMBL" id="UINC01043370">
    <property type="protein sequence ID" value="SVB47313.1"/>
    <property type="molecule type" value="Genomic_DNA"/>
</dbReference>
<dbReference type="InterPro" id="IPR006328">
    <property type="entry name" value="2-HAD"/>
</dbReference>
<name>A0A382EBH2_9ZZZZ</name>
<gene>
    <name evidence="2" type="ORF">METZ01_LOCUS200167</name>
</gene>
<dbReference type="Gene3D" id="1.10.150.750">
    <property type="match status" value="1"/>
</dbReference>
<dbReference type="Pfam" id="PF00702">
    <property type="entry name" value="Hydrolase"/>
    <property type="match status" value="1"/>
</dbReference>
<dbReference type="PANTHER" id="PTHR43316">
    <property type="entry name" value="HYDROLASE, HALOACID DELAHOGENASE-RELATED"/>
    <property type="match status" value="1"/>
</dbReference>
<evidence type="ECO:0000256" key="1">
    <source>
        <dbReference type="ARBA" id="ARBA00022801"/>
    </source>
</evidence>
<dbReference type="InterPro" id="IPR036412">
    <property type="entry name" value="HAD-like_sf"/>
</dbReference>
<dbReference type="AlphaFoldDB" id="A0A382EBH2"/>
<dbReference type="InterPro" id="IPR006439">
    <property type="entry name" value="HAD-SF_hydro_IA"/>
</dbReference>
<protein>
    <recommendedName>
        <fullName evidence="3">Haloacid dehalogenase, type II</fullName>
    </recommendedName>
</protein>
<accession>A0A382EBH2</accession>
<keyword evidence="1" id="KW-0378">Hydrolase</keyword>
<sequence>MTNLTKIKVLAWDIGGTVFDWRGTIQTELERIATQQSAELDTYQFASDWRYGMFEMLAKVRNGDLPRMNADEIHRKMLDIVLETHVNISLTASERDRLNDVWHRLKAWPDAPKAIRRLRTRYTVVPLTVLSWAISVDCSKYNGITWDGLLSCEFLRDYKPDPGSYLHAAELLQVKPSEIMMCAAHTNDLMAAKQVGFHTAFVLREGEIARDTMTIEPTVPLDSFDVTGNDFTELTNKLLA</sequence>
<evidence type="ECO:0008006" key="3">
    <source>
        <dbReference type="Google" id="ProtNLM"/>
    </source>
</evidence>
<dbReference type="SUPFAM" id="SSF56784">
    <property type="entry name" value="HAD-like"/>
    <property type="match status" value="1"/>
</dbReference>